<organism evidence="3 4">
    <name type="scientific">Volvox reticuliferus</name>
    <dbReference type="NCBI Taxonomy" id="1737510"/>
    <lineage>
        <taxon>Eukaryota</taxon>
        <taxon>Viridiplantae</taxon>
        <taxon>Chlorophyta</taxon>
        <taxon>core chlorophytes</taxon>
        <taxon>Chlorophyceae</taxon>
        <taxon>CS clade</taxon>
        <taxon>Chlamydomonadales</taxon>
        <taxon>Volvocaceae</taxon>
        <taxon>Volvox</taxon>
    </lineage>
</organism>
<feature type="region of interest" description="Disordered" evidence="1">
    <location>
        <begin position="741"/>
        <end position="762"/>
    </location>
</feature>
<name>A0A8J4LMB5_9CHLO</name>
<feature type="compositionally biased region" description="Low complexity" evidence="1">
    <location>
        <begin position="170"/>
        <end position="180"/>
    </location>
</feature>
<feature type="compositionally biased region" description="Polar residues" evidence="1">
    <location>
        <begin position="186"/>
        <end position="197"/>
    </location>
</feature>
<keyword evidence="5" id="KW-1185">Reference proteome</keyword>
<dbReference type="EMBL" id="BNCQ01000013">
    <property type="protein sequence ID" value="GIM03336.1"/>
    <property type="molecule type" value="Genomic_DNA"/>
</dbReference>
<accession>A0A8J4LMB5</accession>
<dbReference type="Proteomes" id="UP000722791">
    <property type="component" value="Unassembled WGS sequence"/>
</dbReference>
<evidence type="ECO:0000313" key="4">
    <source>
        <dbReference type="Proteomes" id="UP000722791"/>
    </source>
</evidence>
<feature type="compositionally biased region" description="Polar residues" evidence="1">
    <location>
        <begin position="493"/>
        <end position="506"/>
    </location>
</feature>
<feature type="region of interest" description="Disordered" evidence="1">
    <location>
        <begin position="150"/>
        <end position="262"/>
    </location>
</feature>
<evidence type="ECO:0000313" key="5">
    <source>
        <dbReference type="Proteomes" id="UP000747110"/>
    </source>
</evidence>
<reference evidence="3" key="1">
    <citation type="journal article" date="2021" name="Proc. Natl. Acad. Sci. U.S.A.">
        <title>Three genomes in the algal genus Volvox reveal the fate of a haploid sex-determining region after a transition to homothallism.</title>
        <authorList>
            <person name="Yamamoto K."/>
            <person name="Hamaji T."/>
            <person name="Kawai-Toyooka H."/>
            <person name="Matsuzaki R."/>
            <person name="Takahashi F."/>
            <person name="Nishimura Y."/>
            <person name="Kawachi M."/>
            <person name="Noguchi H."/>
            <person name="Minakuchi Y."/>
            <person name="Umen J.G."/>
            <person name="Toyoda A."/>
            <person name="Nozaki H."/>
        </authorList>
    </citation>
    <scope>NUCLEOTIDE SEQUENCE</scope>
    <source>
        <strain evidence="3">NIES-3785</strain>
        <strain evidence="2">NIES-3786</strain>
    </source>
</reference>
<dbReference type="EMBL" id="BNCP01000007">
    <property type="protein sequence ID" value="GIL75451.1"/>
    <property type="molecule type" value="Genomic_DNA"/>
</dbReference>
<feature type="compositionally biased region" description="Polar residues" evidence="1">
    <location>
        <begin position="409"/>
        <end position="425"/>
    </location>
</feature>
<feature type="region of interest" description="Disordered" evidence="1">
    <location>
        <begin position="13"/>
        <end position="33"/>
    </location>
</feature>
<feature type="region of interest" description="Disordered" evidence="1">
    <location>
        <begin position="861"/>
        <end position="903"/>
    </location>
</feature>
<dbReference type="AlphaFoldDB" id="A0A8J4LMB5"/>
<protein>
    <submittedName>
        <fullName evidence="3">Uncharacterized protein</fullName>
    </submittedName>
</protein>
<gene>
    <name evidence="2" type="ORF">Vretifemale_5232</name>
    <name evidence="3" type="ORF">Vretimale_8081</name>
</gene>
<dbReference type="OrthoDB" id="10459880at2759"/>
<feature type="region of interest" description="Disordered" evidence="1">
    <location>
        <begin position="372"/>
        <end position="396"/>
    </location>
</feature>
<feature type="compositionally biased region" description="Polar residues" evidence="1">
    <location>
        <begin position="468"/>
        <end position="478"/>
    </location>
</feature>
<comment type="caution">
    <text evidence="3">The sequence shown here is derived from an EMBL/GenBank/DDBJ whole genome shotgun (WGS) entry which is preliminary data.</text>
</comment>
<dbReference type="Proteomes" id="UP000747110">
    <property type="component" value="Unassembled WGS sequence"/>
</dbReference>
<proteinExistence type="predicted"/>
<evidence type="ECO:0000256" key="1">
    <source>
        <dbReference type="SAM" id="MobiDB-lite"/>
    </source>
</evidence>
<sequence length="954" mass="98162">MVRVVRRCVRHSSTENALGRDSSATRLPRKTEDGDSLQMLSNVQRQLVQKSFQTYEFEAKIKSKDRDEEHATTANEVLQQALRTHAASVAALHVDAVPSTDDFRQRMPKKSLGRFQYEDLSRMPERPPLEDHVLTMSAAGKLLLQLKPALQQQHRQAPVEGSGSGGGRCNGSSSSTAASVDDADGNSGSPQIVASPTESPPRSLLRTGPSPRRSTGPRVSRNGVSGGIVGIGNSKLVPKSTHQVGLASGSSGGDSVLHSSAGHPIRSSVASGSGIAEVEVGDSSDAGYAALHCTDSCVRRADQMLQALRESHKSMPGYSTALPHISKPLGPFPAPPSPYFPTSIKQAPGPFRSSATSPVMRQPQPSCIPGIGVGNGAGGIEVQDPGGPSGGGNQHVDSLARQLLQHLSAGSGSQDHYTGSKNYSNKGLGIGPMGIRPPLLQPSLHRRSRSPQHGQSYILPDSHPRGVNTVSWSPSEQSPRTEHEVSEYGNSRPAGTNSSQQQSASSVWRPMPPPSPRREPSGTGGGTSSSTGFALRPTFNSGDGAVLPLHLGRSLRHISATDEGGVSPGGGSGNATVLTTISPTGGGCSARDSGSILVPVPPVSGTERLFTRISRSVSRPGPQQHWIPTFNAPLPSSTSSVFTAASCGASPYAALGLSGCEEPGMTMLEGVTAGGAAGAAAGSASASDFSGGGSGLCRTAPAATAPAPLQLPASVSLAQANSPSQSVPACVKLPPISDVAGPTGGANDATETRRSRRARVRPSLSCSAAEGSAAVAFVQLTRPTPPAPVVSVSWRTQRGNTITQQAAAAAAEGDLMSSGSGNAKGPSVQSLGACGFDRECLLSSDGDLHWRLTDASDSIRDVSSMGPGGMAVSSTAIRGGGGSDSSISTPRDRKQNHRRRTALQENSAAARIGGFRSARMMSGGGAAAAEGLQGSQSIMSRMKQVLGNFWGRNP</sequence>
<feature type="region of interest" description="Disordered" evidence="1">
    <location>
        <begin position="409"/>
        <end position="539"/>
    </location>
</feature>
<evidence type="ECO:0000313" key="3">
    <source>
        <dbReference type="EMBL" id="GIM03336.1"/>
    </source>
</evidence>
<evidence type="ECO:0000313" key="2">
    <source>
        <dbReference type="EMBL" id="GIL75451.1"/>
    </source>
</evidence>